<evidence type="ECO:0000313" key="2">
    <source>
        <dbReference type="Proteomes" id="UP000291831"/>
    </source>
</evidence>
<dbReference type="AlphaFoldDB" id="A0A8B3S712"/>
<accession>A0A8B3S712</accession>
<dbReference type="EMBL" id="RPGO01000005">
    <property type="protein sequence ID" value="RZB32688.1"/>
    <property type="molecule type" value="Genomic_DNA"/>
</dbReference>
<name>A0A8B3S712_9EURY</name>
<evidence type="ECO:0000313" key="1">
    <source>
        <dbReference type="EMBL" id="RZB32688.1"/>
    </source>
</evidence>
<comment type="caution">
    <text evidence="1">The sequence shown here is derived from an EMBL/GenBank/DDBJ whole genome shotgun (WGS) entry which is preliminary data.</text>
</comment>
<sequence>MIFGDNGEMRVGKRQICGGDTKEEVVEVQEMIAGETYIIKGVEPRFVFSVARGCIRWTR</sequence>
<gene>
    <name evidence="1" type="ORF">AEth_00366</name>
</gene>
<reference evidence="2" key="1">
    <citation type="submission" date="2019-01" db="EMBL/GenBank/DDBJ databases">
        <title>Anaerobic oxidation of ethane by archaea from a marine hydrocarbon seep.</title>
        <authorList>
            <person name="Musat F."/>
        </authorList>
    </citation>
    <scope>NUCLEOTIDE SEQUENCE [LARGE SCALE GENOMIC DNA]</scope>
</reference>
<proteinExistence type="predicted"/>
<dbReference type="Proteomes" id="UP000291831">
    <property type="component" value="Unassembled WGS sequence"/>
</dbReference>
<protein>
    <submittedName>
        <fullName evidence="1">Uncharacterized protein</fullName>
    </submittedName>
</protein>
<organism evidence="1 2">
    <name type="scientific">Candidatus Argoarchaeum ethanivorans</name>
    <dbReference type="NCBI Taxonomy" id="2608793"/>
    <lineage>
        <taxon>Archaea</taxon>
        <taxon>Methanobacteriati</taxon>
        <taxon>Methanobacteriota</taxon>
        <taxon>Stenosarchaea group</taxon>
        <taxon>Methanomicrobia</taxon>
        <taxon>Methanosarcinales</taxon>
        <taxon>Methanosarcinales incertae sedis</taxon>
        <taxon>GOM Arc I cluster</taxon>
        <taxon>Candidatus Argoarchaeum</taxon>
    </lineage>
</organism>